<keyword evidence="1" id="KW-0812">Transmembrane</keyword>
<keyword evidence="1" id="KW-0472">Membrane</keyword>
<dbReference type="EMBL" id="ML976990">
    <property type="protein sequence ID" value="KAF1956875.1"/>
    <property type="molecule type" value="Genomic_DNA"/>
</dbReference>
<protein>
    <submittedName>
        <fullName evidence="2">Uncharacterized protein</fullName>
    </submittedName>
</protein>
<sequence length="62" mass="6944">MNVPRWTRPPGLTINVSHSPPAWFPSLACLGLDYFIFSYAIGLTFVFLIVPFSLVTFDYCSG</sequence>
<evidence type="ECO:0000313" key="3">
    <source>
        <dbReference type="Proteomes" id="UP000800035"/>
    </source>
</evidence>
<name>A0A6A5TW53_9PLEO</name>
<evidence type="ECO:0000313" key="2">
    <source>
        <dbReference type="EMBL" id="KAF1956875.1"/>
    </source>
</evidence>
<evidence type="ECO:0000256" key="1">
    <source>
        <dbReference type="SAM" id="Phobius"/>
    </source>
</evidence>
<dbReference type="AlphaFoldDB" id="A0A6A5TW53"/>
<keyword evidence="3" id="KW-1185">Reference proteome</keyword>
<organism evidence="2 3">
    <name type="scientific">Byssothecium circinans</name>
    <dbReference type="NCBI Taxonomy" id="147558"/>
    <lineage>
        <taxon>Eukaryota</taxon>
        <taxon>Fungi</taxon>
        <taxon>Dikarya</taxon>
        <taxon>Ascomycota</taxon>
        <taxon>Pezizomycotina</taxon>
        <taxon>Dothideomycetes</taxon>
        <taxon>Pleosporomycetidae</taxon>
        <taxon>Pleosporales</taxon>
        <taxon>Massarineae</taxon>
        <taxon>Massarinaceae</taxon>
        <taxon>Byssothecium</taxon>
    </lineage>
</organism>
<keyword evidence="1" id="KW-1133">Transmembrane helix</keyword>
<dbReference type="Proteomes" id="UP000800035">
    <property type="component" value="Unassembled WGS sequence"/>
</dbReference>
<gene>
    <name evidence="2" type="ORF">CC80DRAFT_491747</name>
</gene>
<accession>A0A6A5TW53</accession>
<feature type="transmembrane region" description="Helical" evidence="1">
    <location>
        <begin position="34"/>
        <end position="57"/>
    </location>
</feature>
<reference evidence="2" key="1">
    <citation type="journal article" date="2020" name="Stud. Mycol.">
        <title>101 Dothideomycetes genomes: a test case for predicting lifestyles and emergence of pathogens.</title>
        <authorList>
            <person name="Haridas S."/>
            <person name="Albert R."/>
            <person name="Binder M."/>
            <person name="Bloem J."/>
            <person name="Labutti K."/>
            <person name="Salamov A."/>
            <person name="Andreopoulos B."/>
            <person name="Baker S."/>
            <person name="Barry K."/>
            <person name="Bills G."/>
            <person name="Bluhm B."/>
            <person name="Cannon C."/>
            <person name="Castanera R."/>
            <person name="Culley D."/>
            <person name="Daum C."/>
            <person name="Ezra D."/>
            <person name="Gonzalez J."/>
            <person name="Henrissat B."/>
            <person name="Kuo A."/>
            <person name="Liang C."/>
            <person name="Lipzen A."/>
            <person name="Lutzoni F."/>
            <person name="Magnuson J."/>
            <person name="Mondo S."/>
            <person name="Nolan M."/>
            <person name="Ohm R."/>
            <person name="Pangilinan J."/>
            <person name="Park H.-J."/>
            <person name="Ramirez L."/>
            <person name="Alfaro M."/>
            <person name="Sun H."/>
            <person name="Tritt A."/>
            <person name="Yoshinaga Y."/>
            <person name="Zwiers L.-H."/>
            <person name="Turgeon B."/>
            <person name="Goodwin S."/>
            <person name="Spatafora J."/>
            <person name="Crous P."/>
            <person name="Grigoriev I."/>
        </authorList>
    </citation>
    <scope>NUCLEOTIDE SEQUENCE</scope>
    <source>
        <strain evidence="2">CBS 675.92</strain>
    </source>
</reference>
<proteinExistence type="predicted"/>